<feature type="domain" description="DUF3347" evidence="2">
    <location>
        <begin position="150"/>
        <end position="239"/>
    </location>
</feature>
<dbReference type="EMBL" id="SEWY01000001">
    <property type="protein sequence ID" value="TBH75238.1"/>
    <property type="molecule type" value="Genomic_DNA"/>
</dbReference>
<gene>
    <name evidence="3" type="ORF">EWU20_01300</name>
</gene>
<keyword evidence="4" id="KW-1185">Reference proteome</keyword>
<feature type="chain" id="PRO_5020665111" evidence="1">
    <location>
        <begin position="22"/>
        <end position="286"/>
    </location>
</feature>
<evidence type="ECO:0000256" key="1">
    <source>
        <dbReference type="SAM" id="SignalP"/>
    </source>
</evidence>
<feature type="signal peptide" evidence="1">
    <location>
        <begin position="1"/>
        <end position="21"/>
    </location>
</feature>
<accession>A0A4Q9BIS2</accession>
<evidence type="ECO:0000313" key="3">
    <source>
        <dbReference type="EMBL" id="TBH75238.1"/>
    </source>
</evidence>
<sequence length="286" mass="32152">MKSIKLLMAITLLLSISTCFAEIKNAKVETVHIYGNCSICKKTIESAANVKDIVQVEWNKDTKMAFLTYDEKKTNQDEILKRIGLAGYDSDKFLAPDNVYAKLEICCQYERTGKVVAKVEELKAVSLDVEEKVVMPILVTKTQGVQLKEVFDSYFAVKDALVKTDGSLAATKAVLLLNSINAVKMESLTKEEHVEWMKVMKDLVFDAEHISETKDAGHQRDHFTSLSKNMYSVMKVSKQDTPTYYQFCPMANKGKGANWLSKENIVKNPYYGTKMLGCGKVVETLN</sequence>
<protein>
    <submittedName>
        <fullName evidence="3">DUF3347 domain-containing protein</fullName>
    </submittedName>
</protein>
<evidence type="ECO:0000259" key="2">
    <source>
        <dbReference type="Pfam" id="PF11827"/>
    </source>
</evidence>
<dbReference type="Gene3D" id="3.30.70.100">
    <property type="match status" value="1"/>
</dbReference>
<evidence type="ECO:0000313" key="4">
    <source>
        <dbReference type="Proteomes" id="UP000293583"/>
    </source>
</evidence>
<proteinExistence type="predicted"/>
<dbReference type="OrthoDB" id="5513217at2"/>
<reference evidence="3 4" key="1">
    <citation type="submission" date="2019-02" db="EMBL/GenBank/DDBJ databases">
        <title>Genome of a new Bacteroidetes strain.</title>
        <authorList>
            <person name="Pitt A."/>
        </authorList>
    </citation>
    <scope>NUCLEOTIDE SEQUENCE [LARGE SCALE GENOMIC DNA]</scope>
    <source>
        <strain evidence="3 4">103A-SOEBACH</strain>
    </source>
</reference>
<keyword evidence="1" id="KW-0732">Signal</keyword>
<dbReference type="InterPro" id="IPR021782">
    <property type="entry name" value="DUF3347"/>
</dbReference>
<dbReference type="SUPFAM" id="SSF55008">
    <property type="entry name" value="HMA, heavy metal-associated domain"/>
    <property type="match status" value="1"/>
</dbReference>
<dbReference type="AlphaFoldDB" id="A0A4Q9BIS2"/>
<name>A0A4Q9BIS2_9BACT</name>
<dbReference type="Pfam" id="PF11827">
    <property type="entry name" value="DUF3347"/>
    <property type="match status" value="1"/>
</dbReference>
<dbReference type="InterPro" id="IPR036163">
    <property type="entry name" value="HMA_dom_sf"/>
</dbReference>
<dbReference type="RefSeq" id="WP_130922418.1">
    <property type="nucleotide sequence ID" value="NZ_JAANOM010000002.1"/>
</dbReference>
<dbReference type="Proteomes" id="UP000293583">
    <property type="component" value="Unassembled WGS sequence"/>
</dbReference>
<comment type="caution">
    <text evidence="3">The sequence shown here is derived from an EMBL/GenBank/DDBJ whole genome shotgun (WGS) entry which is preliminary data.</text>
</comment>
<dbReference type="GO" id="GO:0046872">
    <property type="term" value="F:metal ion binding"/>
    <property type="evidence" value="ECO:0007669"/>
    <property type="project" value="InterPro"/>
</dbReference>
<organism evidence="3 4">
    <name type="scientific">Aquirufa antheringensis</name>
    <dbReference type="NCBI Taxonomy" id="2516559"/>
    <lineage>
        <taxon>Bacteria</taxon>
        <taxon>Pseudomonadati</taxon>
        <taxon>Bacteroidota</taxon>
        <taxon>Cytophagia</taxon>
        <taxon>Cytophagales</taxon>
        <taxon>Flectobacillaceae</taxon>
        <taxon>Aquirufa</taxon>
    </lineage>
</organism>